<gene>
    <name evidence="2" type="ORF">AQ619_08100</name>
</gene>
<dbReference type="Proteomes" id="UP000056905">
    <property type="component" value="Chromosome"/>
</dbReference>
<evidence type="ECO:0000313" key="3">
    <source>
        <dbReference type="Proteomes" id="UP000056905"/>
    </source>
</evidence>
<keyword evidence="3" id="KW-1185">Reference proteome</keyword>
<dbReference type="PIRSF" id="PIRSF026166">
    <property type="entry name" value="UCP026166"/>
    <property type="match status" value="1"/>
</dbReference>
<feature type="transmembrane region" description="Helical" evidence="1">
    <location>
        <begin position="12"/>
        <end position="31"/>
    </location>
</feature>
<keyword evidence="1" id="KW-1133">Transmembrane helix</keyword>
<feature type="transmembrane region" description="Helical" evidence="1">
    <location>
        <begin position="206"/>
        <end position="226"/>
    </location>
</feature>
<dbReference type="STRING" id="69395.AQ619_08100"/>
<name>A0A0P0NZE6_9CAUL</name>
<protein>
    <submittedName>
        <fullName evidence="2">Bile acid:sodium symporter</fullName>
    </submittedName>
</protein>
<feature type="transmembrane region" description="Helical" evidence="1">
    <location>
        <begin position="37"/>
        <end position="55"/>
    </location>
</feature>
<reference evidence="2 3" key="1">
    <citation type="submission" date="2015-10" db="EMBL/GenBank/DDBJ databases">
        <title>Conservation of the essential genome among Caulobacter and Brevundimonas species.</title>
        <authorList>
            <person name="Scott D."/>
            <person name="Ely B."/>
        </authorList>
    </citation>
    <scope>NUCLEOTIDE SEQUENCE [LARGE SCALE GENOMIC DNA]</scope>
    <source>
        <strain evidence="2 3">CB4</strain>
    </source>
</reference>
<keyword evidence="1" id="KW-0472">Membrane</keyword>
<dbReference type="GO" id="GO:0005886">
    <property type="term" value="C:plasma membrane"/>
    <property type="evidence" value="ECO:0007669"/>
    <property type="project" value="TreeGrafter"/>
</dbReference>
<proteinExistence type="predicted"/>
<feature type="transmembrane region" description="Helical" evidence="1">
    <location>
        <begin position="76"/>
        <end position="98"/>
    </location>
</feature>
<keyword evidence="1" id="KW-0812">Transmembrane</keyword>
<accession>A0A0P0NZE6</accession>
<evidence type="ECO:0000313" key="2">
    <source>
        <dbReference type="EMBL" id="ALL13318.1"/>
    </source>
</evidence>
<feature type="transmembrane region" description="Helical" evidence="1">
    <location>
        <begin position="104"/>
        <end position="124"/>
    </location>
</feature>
<organism evidence="2 3">
    <name type="scientific">Caulobacter henricii</name>
    <dbReference type="NCBI Taxonomy" id="69395"/>
    <lineage>
        <taxon>Bacteria</taxon>
        <taxon>Pseudomonadati</taxon>
        <taxon>Pseudomonadota</taxon>
        <taxon>Alphaproteobacteria</taxon>
        <taxon>Caulobacterales</taxon>
        <taxon>Caulobacteraceae</taxon>
        <taxon>Caulobacter</taxon>
    </lineage>
</organism>
<sequence length="338" mass="35501">MLNGLSNLLSRLKIDGYIVLLFGMVVLASVLPVRGELAAGLSLVVKLAIALLFFLHGAKLSREAVVAGVTHWRLHLTILAFTYLLFPLLGLLAARTGILSPTLAAGLVFLACLPSTVQSSIAFTSIARGNVAAAVCAASASNLLGIFLTPVLVSLLMHAQAGTAGWKPIQDIVVQLLLPFIAGQLARPWVGAWIEKHKQLVGYVDRGSILLVVYSAFSAAVVAGLWKRVTPLELLLLLGVCGLLLAVILLATTFGARALGFAKADEIAIVFCGSKKSMATGVPMAGILFPGATAGVLVLPLMIFHQIQLMACSVIAQHYAQRPADDATDGLQEAPLSR</sequence>
<dbReference type="InterPro" id="IPR016833">
    <property type="entry name" value="Put_Na-Bile_cotransptr"/>
</dbReference>
<dbReference type="Gene3D" id="1.20.1530.20">
    <property type="match status" value="1"/>
</dbReference>
<evidence type="ECO:0000256" key="1">
    <source>
        <dbReference type="SAM" id="Phobius"/>
    </source>
</evidence>
<dbReference type="InterPro" id="IPR038770">
    <property type="entry name" value="Na+/solute_symporter_sf"/>
</dbReference>
<feature type="transmembrane region" description="Helical" evidence="1">
    <location>
        <begin position="131"/>
        <end position="152"/>
    </location>
</feature>
<feature type="transmembrane region" description="Helical" evidence="1">
    <location>
        <begin position="284"/>
        <end position="304"/>
    </location>
</feature>
<dbReference type="RefSeq" id="WP_062146200.1">
    <property type="nucleotide sequence ID" value="NZ_CP013002.1"/>
</dbReference>
<dbReference type="PANTHER" id="PTHR18640">
    <property type="entry name" value="SOLUTE CARRIER FAMILY 10 MEMBER 7"/>
    <property type="match status" value="1"/>
</dbReference>
<dbReference type="AlphaFoldDB" id="A0A0P0NZE6"/>
<dbReference type="PANTHER" id="PTHR18640:SF5">
    <property type="entry name" value="SODIUM_BILE ACID COTRANSPORTER 7"/>
    <property type="match status" value="1"/>
</dbReference>
<dbReference type="KEGG" id="chq:AQ619_08100"/>
<dbReference type="EMBL" id="CP013002">
    <property type="protein sequence ID" value="ALL13318.1"/>
    <property type="molecule type" value="Genomic_DNA"/>
</dbReference>
<dbReference type="Pfam" id="PF13593">
    <property type="entry name" value="SBF_like"/>
    <property type="match status" value="1"/>
</dbReference>
<feature type="transmembrane region" description="Helical" evidence="1">
    <location>
        <begin position="232"/>
        <end position="254"/>
    </location>
</feature>